<name>A0AAV2DWH5_9ROSI</name>
<protein>
    <submittedName>
        <fullName evidence="1">Uncharacterized protein</fullName>
    </submittedName>
</protein>
<dbReference type="Proteomes" id="UP001497516">
    <property type="component" value="Chromosome 3"/>
</dbReference>
<sequence>MIQNKTLYKIPFHPGDAVSLVRLAVNNDPINDQTGDPASNNNAGSSYILKDPSIPFQLEIPAHSVKTAVDKPSCNFCRITVRPVSNGFNDSLPWRWMLGHRLLMRFQTAWEKTHSKNKWSMDSSCCLQSSHRLAIIQPRFFKLSVVNIFLWKRVHAKKHILEGIMLLQTDERGKEETPGKSSSTKHL</sequence>
<evidence type="ECO:0000313" key="2">
    <source>
        <dbReference type="Proteomes" id="UP001497516"/>
    </source>
</evidence>
<gene>
    <name evidence="1" type="ORF">LTRI10_LOCUS19611</name>
</gene>
<organism evidence="1 2">
    <name type="scientific">Linum trigynum</name>
    <dbReference type="NCBI Taxonomy" id="586398"/>
    <lineage>
        <taxon>Eukaryota</taxon>
        <taxon>Viridiplantae</taxon>
        <taxon>Streptophyta</taxon>
        <taxon>Embryophyta</taxon>
        <taxon>Tracheophyta</taxon>
        <taxon>Spermatophyta</taxon>
        <taxon>Magnoliopsida</taxon>
        <taxon>eudicotyledons</taxon>
        <taxon>Gunneridae</taxon>
        <taxon>Pentapetalae</taxon>
        <taxon>rosids</taxon>
        <taxon>fabids</taxon>
        <taxon>Malpighiales</taxon>
        <taxon>Linaceae</taxon>
        <taxon>Linum</taxon>
    </lineage>
</organism>
<evidence type="ECO:0000313" key="1">
    <source>
        <dbReference type="EMBL" id="CAL1378003.1"/>
    </source>
</evidence>
<reference evidence="1 2" key="1">
    <citation type="submission" date="2024-04" db="EMBL/GenBank/DDBJ databases">
        <authorList>
            <person name="Fracassetti M."/>
        </authorList>
    </citation>
    <scope>NUCLEOTIDE SEQUENCE [LARGE SCALE GENOMIC DNA]</scope>
</reference>
<dbReference type="EMBL" id="OZ034816">
    <property type="protein sequence ID" value="CAL1378003.1"/>
    <property type="molecule type" value="Genomic_DNA"/>
</dbReference>
<proteinExistence type="predicted"/>
<accession>A0AAV2DWH5</accession>
<keyword evidence="2" id="KW-1185">Reference proteome</keyword>
<dbReference type="AlphaFoldDB" id="A0AAV2DWH5"/>